<keyword evidence="1" id="KW-0805">Transcription regulation</keyword>
<keyword evidence="6" id="KW-1185">Reference proteome</keyword>
<evidence type="ECO:0000259" key="4">
    <source>
        <dbReference type="PROSITE" id="PS51118"/>
    </source>
</evidence>
<dbReference type="InterPro" id="IPR036388">
    <property type="entry name" value="WH-like_DNA-bd_sf"/>
</dbReference>
<reference evidence="5" key="2">
    <citation type="submission" date="2023-02" db="EMBL/GenBank/DDBJ databases">
        <title>'Rhodoalgimonas zhirmunskyi' gen. nov., isolated from a red alga.</title>
        <authorList>
            <person name="Nedashkovskaya O.I."/>
            <person name="Otstavnykh N.Y."/>
            <person name="Bystritskaya E.P."/>
            <person name="Balabanova L.A."/>
            <person name="Isaeva M.P."/>
        </authorList>
    </citation>
    <scope>NUCLEOTIDE SEQUENCE</scope>
    <source>
        <strain evidence="5">KCTC 52189</strain>
    </source>
</reference>
<dbReference type="RefSeq" id="WP_306735472.1">
    <property type="nucleotide sequence ID" value="NZ_JANHAX010000002.1"/>
</dbReference>
<proteinExistence type="predicted"/>
<dbReference type="Proteomes" id="UP001226762">
    <property type="component" value="Unassembled WGS sequence"/>
</dbReference>
<evidence type="ECO:0000256" key="1">
    <source>
        <dbReference type="ARBA" id="ARBA00023015"/>
    </source>
</evidence>
<dbReference type="PROSITE" id="PS51118">
    <property type="entry name" value="HTH_HXLR"/>
    <property type="match status" value="1"/>
</dbReference>
<dbReference type="InterPro" id="IPR002577">
    <property type="entry name" value="HTH_HxlR"/>
</dbReference>
<dbReference type="Gene3D" id="3.30.1050.10">
    <property type="entry name" value="SCP2 sterol-binding domain"/>
    <property type="match status" value="1"/>
</dbReference>
<name>A0AAE3WCI9_9RHOB</name>
<dbReference type="Gene3D" id="1.10.10.10">
    <property type="entry name" value="Winged helix-like DNA-binding domain superfamily/Winged helix DNA-binding domain"/>
    <property type="match status" value="1"/>
</dbReference>
<organism evidence="5 6">
    <name type="scientific">Marimonas arenosa</name>
    <dbReference type="NCBI Taxonomy" id="1795305"/>
    <lineage>
        <taxon>Bacteria</taxon>
        <taxon>Pseudomonadati</taxon>
        <taxon>Pseudomonadota</taxon>
        <taxon>Alphaproteobacteria</taxon>
        <taxon>Rhodobacterales</taxon>
        <taxon>Paracoccaceae</taxon>
        <taxon>Marimonas</taxon>
    </lineage>
</organism>
<evidence type="ECO:0000256" key="3">
    <source>
        <dbReference type="ARBA" id="ARBA00023163"/>
    </source>
</evidence>
<keyword evidence="2" id="KW-0238">DNA-binding</keyword>
<evidence type="ECO:0000313" key="6">
    <source>
        <dbReference type="Proteomes" id="UP001226762"/>
    </source>
</evidence>
<sequence>MQKSPYGMICPITHACQVLEPKWTIPILTELWAGSTKFNELRRGIGNISPTLLTRRLKELEAFGLIERIEDPATGAVDYVRTQSAIDLEPALNALAMWAQKHVEAEAALCDLDVSGLMWQMRKRIAADELPKRRVVIQFRFADEGLDYDTYWALCQPGAEVEICTAIPGFDVDLYVETDSISLAAVLTGRSSAAREIDAGALYLSGEALLIRTVDRWLKKFPYHPDGGPAQLARERRADRRSVAC</sequence>
<dbReference type="EMBL" id="JANHAX010000002">
    <property type="protein sequence ID" value="MDQ2090207.1"/>
    <property type="molecule type" value="Genomic_DNA"/>
</dbReference>
<dbReference type="PANTHER" id="PTHR33204:SF37">
    <property type="entry name" value="HTH-TYPE TRANSCRIPTIONAL REGULATOR YODB"/>
    <property type="match status" value="1"/>
</dbReference>
<gene>
    <name evidence="5" type="ORF">NO357_09895</name>
</gene>
<dbReference type="Pfam" id="PF01638">
    <property type="entry name" value="HxlR"/>
    <property type="match status" value="1"/>
</dbReference>
<comment type="caution">
    <text evidence="5">The sequence shown here is derived from an EMBL/GenBank/DDBJ whole genome shotgun (WGS) entry which is preliminary data.</text>
</comment>
<dbReference type="InterPro" id="IPR036390">
    <property type="entry name" value="WH_DNA-bd_sf"/>
</dbReference>
<feature type="domain" description="HTH hxlR-type" evidence="4">
    <location>
        <begin position="10"/>
        <end position="107"/>
    </location>
</feature>
<accession>A0AAE3WCI9</accession>
<dbReference type="PANTHER" id="PTHR33204">
    <property type="entry name" value="TRANSCRIPTIONAL REGULATOR, MARR FAMILY"/>
    <property type="match status" value="1"/>
</dbReference>
<protein>
    <submittedName>
        <fullName evidence="5">Helix-turn-helix transcriptional regulator</fullName>
    </submittedName>
</protein>
<keyword evidence="3" id="KW-0804">Transcription</keyword>
<evidence type="ECO:0000256" key="2">
    <source>
        <dbReference type="ARBA" id="ARBA00023125"/>
    </source>
</evidence>
<evidence type="ECO:0000313" key="5">
    <source>
        <dbReference type="EMBL" id="MDQ2090207.1"/>
    </source>
</evidence>
<dbReference type="InterPro" id="IPR036527">
    <property type="entry name" value="SCP2_sterol-bd_dom_sf"/>
</dbReference>
<dbReference type="SUPFAM" id="SSF55718">
    <property type="entry name" value="SCP-like"/>
    <property type="match status" value="1"/>
</dbReference>
<dbReference type="GO" id="GO:0003677">
    <property type="term" value="F:DNA binding"/>
    <property type="evidence" value="ECO:0007669"/>
    <property type="project" value="UniProtKB-KW"/>
</dbReference>
<dbReference type="AlphaFoldDB" id="A0AAE3WCI9"/>
<reference evidence="5" key="1">
    <citation type="submission" date="2022-07" db="EMBL/GenBank/DDBJ databases">
        <authorList>
            <person name="Otstavnykh N."/>
            <person name="Isaeva M."/>
            <person name="Bystritskaya E."/>
        </authorList>
    </citation>
    <scope>NUCLEOTIDE SEQUENCE</scope>
    <source>
        <strain evidence="5">KCTC 52189</strain>
    </source>
</reference>
<dbReference type="SUPFAM" id="SSF46785">
    <property type="entry name" value="Winged helix' DNA-binding domain"/>
    <property type="match status" value="1"/>
</dbReference>